<dbReference type="SUPFAM" id="SSF52151">
    <property type="entry name" value="FabD/lysophospholipase-like"/>
    <property type="match status" value="1"/>
</dbReference>
<dbReference type="KEGG" id="prae:MN210_19440"/>
<dbReference type="PANTHER" id="PTHR14226">
    <property type="entry name" value="NEUROPATHY TARGET ESTERASE/SWISS CHEESE D.MELANOGASTER"/>
    <property type="match status" value="1"/>
</dbReference>
<evidence type="ECO:0000256" key="3">
    <source>
        <dbReference type="ARBA" id="ARBA00023098"/>
    </source>
</evidence>
<dbReference type="Pfam" id="PF01734">
    <property type="entry name" value="Patatin"/>
    <property type="match status" value="1"/>
</dbReference>
<feature type="active site" description="Nucleophile" evidence="4">
    <location>
        <position position="90"/>
    </location>
</feature>
<dbReference type="InterPro" id="IPR050301">
    <property type="entry name" value="NTE"/>
</dbReference>
<accession>A0AAU6PVC9</accession>
<dbReference type="Proteomes" id="UP000829560">
    <property type="component" value="Chromosome"/>
</dbReference>
<evidence type="ECO:0000256" key="4">
    <source>
        <dbReference type="PROSITE-ProRule" id="PRU01161"/>
    </source>
</evidence>
<dbReference type="PANTHER" id="PTHR14226:SF76">
    <property type="entry name" value="NTE FAMILY PROTEIN RSSA"/>
    <property type="match status" value="1"/>
</dbReference>
<name>A0AAU6PVC9_9GAMM</name>
<feature type="domain" description="PNPLA" evidence="5">
    <location>
        <begin position="57"/>
        <end position="223"/>
    </location>
</feature>
<organism evidence="6 7">
    <name type="scientific">Psychrobacter raelei</name>
    <dbReference type="NCBI Taxonomy" id="2565531"/>
    <lineage>
        <taxon>Bacteria</taxon>
        <taxon>Pseudomonadati</taxon>
        <taxon>Pseudomonadota</taxon>
        <taxon>Gammaproteobacteria</taxon>
        <taxon>Moraxellales</taxon>
        <taxon>Moraxellaceae</taxon>
        <taxon>Psychrobacter</taxon>
    </lineage>
</organism>
<dbReference type="PROSITE" id="PS51635">
    <property type="entry name" value="PNPLA"/>
    <property type="match status" value="1"/>
</dbReference>
<dbReference type="GO" id="GO:0016042">
    <property type="term" value="P:lipid catabolic process"/>
    <property type="evidence" value="ECO:0007669"/>
    <property type="project" value="UniProtKB-UniRule"/>
</dbReference>
<keyword evidence="1 4" id="KW-0378">Hydrolase</keyword>
<evidence type="ECO:0000256" key="1">
    <source>
        <dbReference type="ARBA" id="ARBA00022801"/>
    </source>
</evidence>
<feature type="short sequence motif" description="DGA/G" evidence="4">
    <location>
        <begin position="210"/>
        <end position="212"/>
    </location>
</feature>
<feature type="active site" description="Proton acceptor" evidence="4">
    <location>
        <position position="210"/>
    </location>
</feature>
<dbReference type="EMBL" id="CP093310">
    <property type="protein sequence ID" value="WXX24208.1"/>
    <property type="molecule type" value="Genomic_DNA"/>
</dbReference>
<dbReference type="GO" id="GO:0016787">
    <property type="term" value="F:hydrolase activity"/>
    <property type="evidence" value="ECO:0007669"/>
    <property type="project" value="UniProtKB-UniRule"/>
</dbReference>
<dbReference type="InterPro" id="IPR002641">
    <property type="entry name" value="PNPLA_dom"/>
</dbReference>
<dbReference type="AlphaFoldDB" id="A0AAU6PVC9"/>
<dbReference type="Gene3D" id="3.40.1090.10">
    <property type="entry name" value="Cytosolic phospholipase A2 catalytic domain"/>
    <property type="match status" value="2"/>
</dbReference>
<dbReference type="InterPro" id="IPR016035">
    <property type="entry name" value="Acyl_Trfase/lysoPLipase"/>
</dbReference>
<evidence type="ECO:0000259" key="5">
    <source>
        <dbReference type="PROSITE" id="PS51635"/>
    </source>
</evidence>
<dbReference type="RefSeq" id="WP_338412286.1">
    <property type="nucleotide sequence ID" value="NZ_CP093310.2"/>
</dbReference>
<reference evidence="6" key="1">
    <citation type="submission" date="2024-03" db="EMBL/GenBank/DDBJ databases">
        <title>Psychrobacter raelis sp. nov. isolated from a dog with peritonitis.</title>
        <authorList>
            <person name="Schiavone A."/>
            <person name="Manzulli V."/>
            <person name="Camarda A."/>
            <person name="Cafiero M.A."/>
            <person name="Vasco I."/>
            <person name="Marino L."/>
            <person name="Pennuzzi G."/>
            <person name="Serrecchia L."/>
            <person name="Galante D."/>
            <person name="Pugliese N."/>
        </authorList>
    </citation>
    <scope>NUCLEOTIDE SEQUENCE</scope>
    <source>
        <strain evidence="6">PraFG1</strain>
    </source>
</reference>
<feature type="short sequence motif" description="GXSXG" evidence="4">
    <location>
        <begin position="88"/>
        <end position="92"/>
    </location>
</feature>
<dbReference type="PROSITE" id="PS51257">
    <property type="entry name" value="PROKAR_LIPOPROTEIN"/>
    <property type="match status" value="1"/>
</dbReference>
<keyword evidence="2 4" id="KW-0442">Lipid degradation</keyword>
<evidence type="ECO:0000313" key="6">
    <source>
        <dbReference type="EMBL" id="WXX24208.1"/>
    </source>
</evidence>
<gene>
    <name evidence="6" type="ORF">MN210_19440</name>
</gene>
<keyword evidence="3 4" id="KW-0443">Lipid metabolism</keyword>
<keyword evidence="7" id="KW-1185">Reference proteome</keyword>
<evidence type="ECO:0000256" key="2">
    <source>
        <dbReference type="ARBA" id="ARBA00022963"/>
    </source>
</evidence>
<protein>
    <submittedName>
        <fullName evidence="6">Patatin-like phospholipase family protein</fullName>
    </submittedName>
</protein>
<proteinExistence type="predicted"/>
<evidence type="ECO:0000313" key="7">
    <source>
        <dbReference type="Proteomes" id="UP000829560"/>
    </source>
</evidence>
<feature type="short sequence motif" description="GXGXXG" evidence="4">
    <location>
        <begin position="61"/>
        <end position="66"/>
    </location>
</feature>
<sequence>MRTRAGLPFNGQKTGLTCVAVMASTLLLSACHTSSVASGKSGQHVATSTASAPTIALVLGGGGAKGFAHVGVIKALEANNIHPNLVVGTSVGSFVGSLYASGKSAAELERIARTTADSELTDFTLAYQGIIEGNKLRDFVNLQVNNQPIEAFPIRFGAVAAEKHSLAKTAFTQGEAGLAVQASSSVPNVFIAPRIPDPKTSGIVGKKYIDGGVVSIVPVDSAKALGADIVIAVDLQINKNKNTSPSGIKDANRSLWSLIEQGYNSYLNSSAKDSATQAYRQHYAAINEAEIGRADVVIRPDVATISAITTLDREKAIAAGAAATEQNLPAIRAAIAKAHVQYRLNN</sequence>